<sequence length="393" mass="42924">MASRGRIIFEKLRALAIVSTGGFTTFSALNIYNENEKYYENFIVPLMHKVSPETAHNLTIKALKYGLIPKSKFVDPPSLVTGVWNLTFHNPVGIAAGFDKQGDAIQGLFDIGFGIVEVGSVTPLPQPGNEKPRVFRLAVDEAIINRYGFNSEGHETVYKRILEFKANSKSRGCLGVNLGKNKTSESLISDYVLGVQKFGEVADYLVINVSSPNTPGLRNWQSKSNLKQLLQEVVTTRNNLAFLPHPPLLLKLSADLSYDECKDIVDVINDPKCKVDGLIISNTSIQRPATLNGDHVEETGGLSGKPIANMSTSLIKTFYKLTKGKVPIVGVGGISSGQDAYEKIKAGASLVQIYSTLVYHGPPVVTKIKRELDECLRRDGFKSVAEAVGKDAR</sequence>
<keyword evidence="10" id="KW-0809">Transit peptide</keyword>
<keyword evidence="19" id="KW-1185">Reference proteome</keyword>
<dbReference type="NCBIfam" id="TIGR01036">
    <property type="entry name" value="pyrD_sub2"/>
    <property type="match status" value="1"/>
</dbReference>
<evidence type="ECO:0000256" key="2">
    <source>
        <dbReference type="ARBA" id="ARBA00005161"/>
    </source>
</evidence>
<dbReference type="PROSITE" id="PS00912">
    <property type="entry name" value="DHODEHASE_2"/>
    <property type="match status" value="1"/>
</dbReference>
<proteinExistence type="inferred from homology"/>
<keyword evidence="8" id="KW-0812">Transmembrane</keyword>
<evidence type="ECO:0000256" key="4">
    <source>
        <dbReference type="ARBA" id="ARBA00012791"/>
    </source>
</evidence>
<dbReference type="InterPro" id="IPR005720">
    <property type="entry name" value="Dihydroorotate_DH_cat"/>
</dbReference>
<dbReference type="GO" id="GO:0106430">
    <property type="term" value="F:dihydroorotate dehydrogenase (quinone) activity"/>
    <property type="evidence" value="ECO:0007669"/>
    <property type="project" value="UniProtKB-EC"/>
</dbReference>
<feature type="domain" description="Dihydroorotate dehydrogenase catalytic" evidence="17">
    <location>
        <begin position="79"/>
        <end position="376"/>
    </location>
</feature>
<accession>A0A9P0A7N1</accession>
<dbReference type="NCBIfam" id="NF003645">
    <property type="entry name" value="PRK05286.1-2"/>
    <property type="match status" value="1"/>
</dbReference>
<dbReference type="EC" id="1.3.5.2" evidence="4 16"/>
<keyword evidence="7 16" id="KW-0288">FMN</keyword>
<dbReference type="PROSITE" id="PS00911">
    <property type="entry name" value="DHODEHASE_1"/>
    <property type="match status" value="1"/>
</dbReference>
<keyword evidence="14" id="KW-0472">Membrane</keyword>
<dbReference type="Gene3D" id="3.20.20.70">
    <property type="entry name" value="Aldolase class I"/>
    <property type="match status" value="1"/>
</dbReference>
<evidence type="ECO:0000256" key="11">
    <source>
        <dbReference type="ARBA" id="ARBA00022989"/>
    </source>
</evidence>
<evidence type="ECO:0000256" key="1">
    <source>
        <dbReference type="ARBA" id="ARBA00004434"/>
    </source>
</evidence>
<gene>
    <name evidence="18" type="ORF">BEMITA_LOCUS6408</name>
</gene>
<comment type="pathway">
    <text evidence="2 16">Pyrimidine metabolism; UMP biosynthesis via de novo pathway; orotate from (S)-dihydroorotate (quinone route): step 1/1.</text>
</comment>
<dbReference type="GO" id="GO:0006207">
    <property type="term" value="P:'de novo' pyrimidine nucleobase biosynthetic process"/>
    <property type="evidence" value="ECO:0007669"/>
    <property type="project" value="InterPro"/>
</dbReference>
<evidence type="ECO:0000256" key="9">
    <source>
        <dbReference type="ARBA" id="ARBA00022792"/>
    </source>
</evidence>
<dbReference type="NCBIfam" id="NF003652">
    <property type="entry name" value="PRK05286.2-5"/>
    <property type="match status" value="1"/>
</dbReference>
<evidence type="ECO:0000256" key="15">
    <source>
        <dbReference type="ARBA" id="ARBA00048639"/>
    </source>
</evidence>
<comment type="subcellular location">
    <subcellularLocation>
        <location evidence="1 16">Mitochondrion inner membrane</location>
        <topology evidence="1 16">Single-pass membrane protein</topology>
    </subcellularLocation>
</comment>
<evidence type="ECO:0000313" key="18">
    <source>
        <dbReference type="EMBL" id="CAH0387385.1"/>
    </source>
</evidence>
<keyword evidence="9 16" id="KW-0999">Mitochondrion inner membrane</keyword>
<comment type="catalytic activity">
    <reaction evidence="15 16">
        <text>(S)-dihydroorotate + a quinone = orotate + a quinol</text>
        <dbReference type="Rhea" id="RHEA:30187"/>
        <dbReference type="ChEBI" id="CHEBI:24646"/>
        <dbReference type="ChEBI" id="CHEBI:30839"/>
        <dbReference type="ChEBI" id="CHEBI:30864"/>
        <dbReference type="ChEBI" id="CHEBI:132124"/>
        <dbReference type="EC" id="1.3.5.2"/>
    </reaction>
</comment>
<evidence type="ECO:0000259" key="17">
    <source>
        <dbReference type="Pfam" id="PF01180"/>
    </source>
</evidence>
<dbReference type="Pfam" id="PF01180">
    <property type="entry name" value="DHO_dh"/>
    <property type="match status" value="1"/>
</dbReference>
<comment type="cofactor">
    <cofactor evidence="16">
        <name>FMN</name>
        <dbReference type="ChEBI" id="CHEBI:58210"/>
    </cofactor>
    <text evidence="16">Binds 1 FMN per subunit.</text>
</comment>
<name>A0A9P0A7N1_BEMTA</name>
<keyword evidence="13 16" id="KW-0496">Mitochondrion</keyword>
<dbReference type="GO" id="GO:0005743">
    <property type="term" value="C:mitochondrial inner membrane"/>
    <property type="evidence" value="ECO:0007669"/>
    <property type="project" value="UniProtKB-SubCell"/>
</dbReference>
<dbReference type="CDD" id="cd04738">
    <property type="entry name" value="DHOD_2_like"/>
    <property type="match status" value="1"/>
</dbReference>
<comment type="similarity">
    <text evidence="3 16">Belongs to the dihydroorotate dehydrogenase family. Type 2 subfamily.</text>
</comment>
<reference evidence="18" key="1">
    <citation type="submission" date="2021-12" db="EMBL/GenBank/DDBJ databases">
        <authorList>
            <person name="King R."/>
        </authorList>
    </citation>
    <scope>NUCLEOTIDE SEQUENCE</scope>
</reference>
<keyword evidence="12 16" id="KW-0560">Oxidoreductase</keyword>
<dbReference type="KEGG" id="btab:109030692"/>
<dbReference type="EMBL" id="OU963864">
    <property type="protein sequence ID" value="CAH0387385.1"/>
    <property type="molecule type" value="Genomic_DNA"/>
</dbReference>
<evidence type="ECO:0000256" key="12">
    <source>
        <dbReference type="ARBA" id="ARBA00023002"/>
    </source>
</evidence>
<dbReference type="Proteomes" id="UP001152759">
    <property type="component" value="Chromosome 3"/>
</dbReference>
<evidence type="ECO:0000256" key="16">
    <source>
        <dbReference type="RuleBase" id="RU361255"/>
    </source>
</evidence>
<evidence type="ECO:0000256" key="5">
    <source>
        <dbReference type="ARBA" id="ARBA00017599"/>
    </source>
</evidence>
<evidence type="ECO:0000313" key="19">
    <source>
        <dbReference type="Proteomes" id="UP001152759"/>
    </source>
</evidence>
<keyword evidence="6 16" id="KW-0285">Flavoprotein</keyword>
<dbReference type="InterPro" id="IPR005719">
    <property type="entry name" value="Dihydroorotate_DH_2"/>
</dbReference>
<organism evidence="18 19">
    <name type="scientific">Bemisia tabaci</name>
    <name type="common">Sweetpotato whitefly</name>
    <name type="synonym">Aleurodes tabaci</name>
    <dbReference type="NCBI Taxonomy" id="7038"/>
    <lineage>
        <taxon>Eukaryota</taxon>
        <taxon>Metazoa</taxon>
        <taxon>Ecdysozoa</taxon>
        <taxon>Arthropoda</taxon>
        <taxon>Hexapoda</taxon>
        <taxon>Insecta</taxon>
        <taxon>Pterygota</taxon>
        <taxon>Neoptera</taxon>
        <taxon>Paraneoptera</taxon>
        <taxon>Hemiptera</taxon>
        <taxon>Sternorrhyncha</taxon>
        <taxon>Aleyrodoidea</taxon>
        <taxon>Aleyrodidae</taxon>
        <taxon>Aleyrodinae</taxon>
        <taxon>Bemisia</taxon>
    </lineage>
</organism>
<evidence type="ECO:0000256" key="3">
    <source>
        <dbReference type="ARBA" id="ARBA00005359"/>
    </source>
</evidence>
<evidence type="ECO:0000256" key="7">
    <source>
        <dbReference type="ARBA" id="ARBA00022643"/>
    </source>
</evidence>
<dbReference type="InterPro" id="IPR013785">
    <property type="entry name" value="Aldolase_TIM"/>
</dbReference>
<dbReference type="PANTHER" id="PTHR48109">
    <property type="entry name" value="DIHYDROOROTATE DEHYDROGENASE (QUINONE), MITOCHONDRIAL-RELATED"/>
    <property type="match status" value="1"/>
</dbReference>
<evidence type="ECO:0000256" key="10">
    <source>
        <dbReference type="ARBA" id="ARBA00022946"/>
    </source>
</evidence>
<dbReference type="InterPro" id="IPR050074">
    <property type="entry name" value="DHO_dehydrogenase"/>
</dbReference>
<evidence type="ECO:0000256" key="13">
    <source>
        <dbReference type="ARBA" id="ARBA00023128"/>
    </source>
</evidence>
<dbReference type="InterPro" id="IPR001295">
    <property type="entry name" value="Dihydroorotate_DH_CS"/>
</dbReference>
<protein>
    <recommendedName>
        <fullName evidence="5 16">Dihydroorotate dehydrogenase (quinone), mitochondrial</fullName>
        <shortName evidence="16">DHOdehase</shortName>
        <ecNumber evidence="4 16">1.3.5.2</ecNumber>
    </recommendedName>
</protein>
<keyword evidence="11" id="KW-1133">Transmembrane helix</keyword>
<dbReference type="AlphaFoldDB" id="A0A9P0A7N1"/>
<dbReference type="FunFam" id="3.20.20.70:FF:000066">
    <property type="entry name" value="Dihydroorotate dehydrogenase (quinone), mitochondrial"/>
    <property type="match status" value="1"/>
</dbReference>
<evidence type="ECO:0000256" key="8">
    <source>
        <dbReference type="ARBA" id="ARBA00022692"/>
    </source>
</evidence>
<dbReference type="GO" id="GO:0009220">
    <property type="term" value="P:pyrimidine ribonucleotide biosynthetic process"/>
    <property type="evidence" value="ECO:0007669"/>
    <property type="project" value="TreeGrafter"/>
</dbReference>
<dbReference type="PANTHER" id="PTHR48109:SF4">
    <property type="entry name" value="DIHYDROOROTATE DEHYDROGENASE (QUINONE), MITOCHONDRIAL"/>
    <property type="match status" value="1"/>
</dbReference>
<evidence type="ECO:0000256" key="6">
    <source>
        <dbReference type="ARBA" id="ARBA00022630"/>
    </source>
</evidence>
<evidence type="ECO:0000256" key="14">
    <source>
        <dbReference type="ARBA" id="ARBA00023136"/>
    </source>
</evidence>
<dbReference type="SUPFAM" id="SSF51395">
    <property type="entry name" value="FMN-linked oxidoreductases"/>
    <property type="match status" value="1"/>
</dbReference>